<evidence type="ECO:0000259" key="1">
    <source>
        <dbReference type="Pfam" id="PF19480"/>
    </source>
</evidence>
<dbReference type="OrthoDB" id="981227at2"/>
<dbReference type="AlphaFoldDB" id="A0A2W6NMG9"/>
<comment type="caution">
    <text evidence="2">The sequence shown here is derived from an EMBL/GenBank/DDBJ whole genome shotgun (WGS) entry which is preliminary data.</text>
</comment>
<name>A0A2W6NMG9_9HELI</name>
<proteinExistence type="predicted"/>
<reference evidence="2 3" key="1">
    <citation type="submission" date="2017-03" db="EMBL/GenBank/DDBJ databases">
        <title>Genomic and clinical evidence uncovers the enterohepatic species Helicobacter valdiviensis as a potential human intestinal pathogen.</title>
        <authorList>
            <person name="Fresia P."/>
            <person name="Jara R."/>
            <person name="Sierra R."/>
            <person name="Ferres I."/>
            <person name="Greif G."/>
            <person name="Iraola G."/>
            <person name="Collado L."/>
        </authorList>
    </citation>
    <scope>NUCLEOTIDE SEQUENCE [LARGE SCALE GENOMIC DNA]</scope>
    <source>
        <strain evidence="2 3">WBE14</strain>
    </source>
</reference>
<accession>A0A2W6NMG9</accession>
<evidence type="ECO:0000313" key="3">
    <source>
        <dbReference type="Proteomes" id="UP000249746"/>
    </source>
</evidence>
<keyword evidence="3" id="KW-1185">Reference proteome</keyword>
<sequence>MMKEFKQDNNAKSLTFYFNKKKKFSLIGKKHIEFLCKMVRKRRQSCRICLHNDSEDTLHNMIIAHPKNIYIRPHKNPYNAKAYHIIKGAMRIIGIEDNGNKIFDLVINKKHKVLRLEPNVYLLLIPKTNIVVFQEIALGPFRREGENSQVYAPFSPEDTNQIAVKHFITKYTKEKNAR</sequence>
<organism evidence="2 3">
    <name type="scientific">Helicobacter valdiviensis</name>
    <dbReference type="NCBI Taxonomy" id="1458358"/>
    <lineage>
        <taxon>Bacteria</taxon>
        <taxon>Pseudomonadati</taxon>
        <taxon>Campylobacterota</taxon>
        <taxon>Epsilonproteobacteria</taxon>
        <taxon>Campylobacterales</taxon>
        <taxon>Helicobacteraceae</taxon>
        <taxon>Helicobacter</taxon>
    </lineage>
</organism>
<evidence type="ECO:0000313" key="2">
    <source>
        <dbReference type="EMBL" id="PZT48636.1"/>
    </source>
</evidence>
<gene>
    <name evidence="2" type="ORF">B6S12_03095</name>
</gene>
<feature type="domain" description="Cupin fold metalloprotein WbuC cupin" evidence="1">
    <location>
        <begin position="41"/>
        <end position="102"/>
    </location>
</feature>
<dbReference type="InterPro" id="IPR027565">
    <property type="entry name" value="Cupin_WbuC"/>
</dbReference>
<dbReference type="Proteomes" id="UP000249746">
    <property type="component" value="Unassembled WGS sequence"/>
</dbReference>
<dbReference type="NCBIfam" id="TIGR04366">
    <property type="entry name" value="cupin_WbuC"/>
    <property type="match status" value="1"/>
</dbReference>
<dbReference type="Pfam" id="PF19480">
    <property type="entry name" value="DUF6016"/>
    <property type="match status" value="1"/>
</dbReference>
<protein>
    <recommendedName>
        <fullName evidence="1">Cupin fold metalloprotein WbuC cupin domain-containing protein</fullName>
    </recommendedName>
</protein>
<dbReference type="EMBL" id="NBIU01000005">
    <property type="protein sequence ID" value="PZT48636.1"/>
    <property type="molecule type" value="Genomic_DNA"/>
</dbReference>
<dbReference type="InterPro" id="IPR046058">
    <property type="entry name" value="WbuC_cupin"/>
</dbReference>